<feature type="domain" description="G protein gamma" evidence="3">
    <location>
        <begin position="1182"/>
        <end position="1258"/>
    </location>
</feature>
<name>A0A2A9M4K2_BESBE</name>
<feature type="region of interest" description="Disordered" evidence="2">
    <location>
        <begin position="647"/>
        <end position="768"/>
    </location>
</feature>
<feature type="compositionally biased region" description="Polar residues" evidence="2">
    <location>
        <begin position="2252"/>
        <end position="2265"/>
    </location>
</feature>
<feature type="region of interest" description="Disordered" evidence="2">
    <location>
        <begin position="1"/>
        <end position="109"/>
    </location>
</feature>
<feature type="compositionally biased region" description="Low complexity" evidence="2">
    <location>
        <begin position="668"/>
        <end position="689"/>
    </location>
</feature>
<feature type="coiled-coil region" evidence="1">
    <location>
        <begin position="974"/>
        <end position="1292"/>
    </location>
</feature>
<dbReference type="Proteomes" id="UP000224006">
    <property type="component" value="Chromosome IX"/>
</dbReference>
<comment type="caution">
    <text evidence="4">The sequence shown here is derived from an EMBL/GenBank/DDBJ whole genome shotgun (WGS) entry which is preliminary data.</text>
</comment>
<dbReference type="VEuPathDB" id="ToxoDB:BESB_015080"/>
<dbReference type="InterPro" id="IPR015898">
    <property type="entry name" value="G-protein_gamma-like_dom"/>
</dbReference>
<feature type="region of interest" description="Disordered" evidence="2">
    <location>
        <begin position="280"/>
        <end position="397"/>
    </location>
</feature>
<dbReference type="EMBL" id="NWUJ01000010">
    <property type="protein sequence ID" value="PFH32895.1"/>
    <property type="molecule type" value="Genomic_DNA"/>
</dbReference>
<evidence type="ECO:0000313" key="4">
    <source>
        <dbReference type="EMBL" id="PFH32895.1"/>
    </source>
</evidence>
<dbReference type="GeneID" id="40306569"/>
<feature type="compositionally biased region" description="Pro residues" evidence="2">
    <location>
        <begin position="690"/>
        <end position="704"/>
    </location>
</feature>
<feature type="region of interest" description="Disordered" evidence="2">
    <location>
        <begin position="2424"/>
        <end position="2452"/>
    </location>
</feature>
<feature type="region of interest" description="Disordered" evidence="2">
    <location>
        <begin position="1389"/>
        <end position="1419"/>
    </location>
</feature>
<feature type="coiled-coil region" evidence="1">
    <location>
        <begin position="1883"/>
        <end position="1963"/>
    </location>
</feature>
<organism evidence="4 5">
    <name type="scientific">Besnoitia besnoiti</name>
    <name type="common">Apicomplexan protozoan</name>
    <dbReference type="NCBI Taxonomy" id="94643"/>
    <lineage>
        <taxon>Eukaryota</taxon>
        <taxon>Sar</taxon>
        <taxon>Alveolata</taxon>
        <taxon>Apicomplexa</taxon>
        <taxon>Conoidasida</taxon>
        <taxon>Coccidia</taxon>
        <taxon>Eucoccidiorida</taxon>
        <taxon>Eimeriorina</taxon>
        <taxon>Sarcocystidae</taxon>
        <taxon>Besnoitia</taxon>
    </lineage>
</organism>
<gene>
    <name evidence="4" type="ORF">BESB_015080</name>
</gene>
<feature type="compositionally biased region" description="Low complexity" evidence="2">
    <location>
        <begin position="242"/>
        <end position="267"/>
    </location>
</feature>
<sequence>MGPPASGAISEVAGSEKPRDVAASAGLTQGEADSPPARKAAREALKRMHALSSQQDISFHGESATAPEQAHVPQKSSWKALSSARLAAGGENASAEAGAEGRVNQPETVHITLADSKKVCFSRSTRLGDSAGATQGGAPSISPKGPTPSALPETVTASGIPARLATSSLSPPAAVSEHTVPFNPPSPSRQAERQRAPYQISDARTSEVVTPALQFPRQGQESQAAREGPPHIPATHEVVQVASARQLASSAAQDQADQASETSVSAATVAGVGSVAADATPVLPRQPSAAPASTPASGSTGPFSDLSHVERDSAPRVALAGQAGEPCHIAAFGDGEPAGGHSSAAPEPLSSEHLHVAGRPALSANGTSPSSASTRALGSPGGVRLHPAGRNSLRPPYWLTRETEPPGTVHGAQRACLVGAQRASPARRASWWGGFDGEPEPRQPLSSFWRERGKRLKGYNGIAAEEVALRSRPPRGTEQKVVFATRGGQPHEAAVASPYTLGGGQNLEAVVAAPAGVGGSERRHLEPGRPSEEDLLAFAEAQEAIRELEATLAEQEVRARGENMLKEGCIAYQDESIRLLKAHIRKLSEDLECYAASNAFERKETAGLLRHLRLLRRLRGARQGSIEGLQILYRKLEAAREGVRLPTHEYDMPLQADPEGRDGAPSFPSGAPAQVAPQPQVLQAQTPQPQALPPPSSAAVPPPKSGRLSPLATEQPGASQSLPASSADVQSSTLEVKLPEPARSADLQRSSPSRPAALESQPPAPAKPLLVDSATEMSEAGFDELLGEREEKRRHEEEERQRMEMEVRILHEQTVALREQQRQEEEMLRQQQAQLELLREQERLLKAQEEEQEEMQKRVVARLEAEALDQNIRESRREELRQLVRETTTPYPFAPSESRRRLALACPDGRSLGTLPASPMPRTFSPYGYGAAGGAAAAESAEYRLHLMDGGRERDGMLSARSRSPSPSYWALLTKEEAEAREDLRNTNELLQKKCTELHAQITYLQMAGAGLSREQLEYLETQLAEQKAYAEALEKQNKELVEMAEEALKEQSDALQKEWEAKLNAVQQEKDQATAAIKGEGEKARANIVELQRKADAAERTKDDALSRLVMSERLVAEAEEGRKRAEDRVKQREQDVESLRQKLTGLEAELGELRKARGVDEEGLLRQISEKDRVISSLRESTQLEAKEKETLKKEVEQLKMENESAKSVMRSQVASLAQQLERDQQEKEEVISFMRQESHAFQAQASEAEASCQLLEDKCRKEQERVTALEEEKKTLQSALLEMKERQSKILQDEAQLKKGTEGLNRSLAEKALHLEQTRQSLASVERDLAASRAECAKALEDLKAEKAVRQEEQQRHKEELEKLKGEGKKDVELQSQVAELQRAHQELERKAEEAEKRCADAENKRAEEEKLRNEAEEKYAKLSEMNAKQHFEREKFLQKHLQEKDVLKQTLSRMVEENSDLQKRFENELDSRNEGFKKELETSQATFAAELKQATATAEAALTRQATLEENFKEELSSVKKQHESQLSSVKKSYEKEVEQTKKALLLQKSMSIEGLNRRHQEEIQALRNDAQRALAEAKKEYELALAAHKEQTEAALAKAKAQYEEALRRQTEEHDALKKAHAKDVERLSKTQVEKLEEHRKKNEETVEELKRRSAADLHETKERMARSAEDYMNIVKEQREKADKAVATTKKLHAEEIERLKTKFKRQEEDLRSEIERYKKNLELERRMHGTHSDRFRQTLQESIMNLQHEIDTITRKLEEACDKNQKLESENADLLKVKEDLEREKVTIEEERGRTADGHDQLERRLKETLDSVKTQEKKIEDLTKTLNEKEGKLAELRHALEKEKADGVAKDERLKKAVESARLVKNQEMKQREIANSLKSQLAAKEKALADLEEDVDHLQDMLRSKDHSDLEAMAQIKRKASALEFDLEEARTTNAELRKVRDKLAAERRESTEKICKLQEEIDRLTTEATRREEDPKTGKIGNELAHLEKQVHNLEMKLEEQVHLEAKIRAEARHFEEEARQKSREIERLKDELSITREKVTEANQRMRKSLEEYTREQEDLRSRLSRDFARKEELLQARLHEFQMKLGEQREDRNAGDSCRIRELEALVARLSSQHAGPLSASVVEDLKCYFRRAVDSLLQILPAFGDGEAISLLITQMHPVLSTKEVVEALRQLAPWTPASVLETLVERLVSPAEARAIFEHLVREASLKELSPEAVQLASSLRSLCRSLRGRGAKGLSGGTQNERPNKAANSADTEEQLARFVERAPPLESLHLLKTIGDGLPLPQLTALLESLLPRVPHESVASLLTCLFPNDALEKVGDALGEEFENLLREFGHMGELEKVVQLLSDGVKQIKAIYCSTSPPPSATSPGFSAPLTTYEPPSVVVPPMYPMFYPKVYPQYPPTYPPQAAVPPVTPSAPPVTQSAPPVTQSAPLPAPQPIVEPRQAPVRVQPRPAGPRVFNVCAKLSYKLLAQKKPMKAVAVSPHAVEAMQRTVSESSTN</sequence>
<evidence type="ECO:0000256" key="1">
    <source>
        <dbReference type="SAM" id="Coils"/>
    </source>
</evidence>
<proteinExistence type="predicted"/>
<dbReference type="KEGG" id="bbes:BESB_015080"/>
<feature type="coiled-coil region" evidence="1">
    <location>
        <begin position="1994"/>
        <end position="2074"/>
    </location>
</feature>
<feature type="region of interest" description="Disordered" evidence="2">
    <location>
        <begin position="2245"/>
        <end position="2269"/>
    </location>
</feature>
<dbReference type="OrthoDB" id="2289094at2759"/>
<dbReference type="RefSeq" id="XP_029216904.1">
    <property type="nucleotide sequence ID" value="XM_029360237.1"/>
</dbReference>
<reference evidence="4 5" key="1">
    <citation type="submission" date="2017-09" db="EMBL/GenBank/DDBJ databases">
        <title>Genome sequencing of Besnoitia besnoiti strain Bb-Ger1.</title>
        <authorList>
            <person name="Schares G."/>
            <person name="Venepally P."/>
            <person name="Lorenzi H.A."/>
        </authorList>
    </citation>
    <scope>NUCLEOTIDE SEQUENCE [LARGE SCALE GENOMIC DNA]</scope>
    <source>
        <strain evidence="4 5">Bb-Ger1</strain>
    </source>
</reference>
<feature type="compositionally biased region" description="Polar residues" evidence="2">
    <location>
        <begin position="716"/>
        <end position="734"/>
    </location>
</feature>
<feature type="coiled-coil region" evidence="1">
    <location>
        <begin position="1696"/>
        <end position="1854"/>
    </location>
</feature>
<dbReference type="GO" id="GO:0007186">
    <property type="term" value="P:G protein-coupled receptor signaling pathway"/>
    <property type="evidence" value="ECO:0007669"/>
    <property type="project" value="InterPro"/>
</dbReference>
<dbReference type="PROSITE" id="PS50058">
    <property type="entry name" value="G_PROTEIN_GAMMA"/>
    <property type="match status" value="1"/>
</dbReference>
<feature type="compositionally biased region" description="Polar residues" evidence="2">
    <location>
        <begin position="364"/>
        <end position="376"/>
    </location>
</feature>
<feature type="compositionally biased region" description="Low complexity" evidence="2">
    <location>
        <begin position="287"/>
        <end position="302"/>
    </location>
</feature>
<dbReference type="PANTHER" id="PTHR48125">
    <property type="entry name" value="LP07818P1"/>
    <property type="match status" value="1"/>
</dbReference>
<feature type="compositionally biased region" description="Low complexity" evidence="2">
    <location>
        <begin position="87"/>
        <end position="101"/>
    </location>
</feature>
<feature type="region of interest" description="Disordered" evidence="2">
    <location>
        <begin position="1639"/>
        <end position="1671"/>
    </location>
</feature>
<evidence type="ECO:0000256" key="2">
    <source>
        <dbReference type="SAM" id="MobiDB-lite"/>
    </source>
</evidence>
<evidence type="ECO:0000313" key="5">
    <source>
        <dbReference type="Proteomes" id="UP000224006"/>
    </source>
</evidence>
<dbReference type="PANTHER" id="PTHR48125:SF12">
    <property type="entry name" value="AT HOOK TRANSCRIPTION FACTOR FAMILY-RELATED"/>
    <property type="match status" value="1"/>
</dbReference>
<keyword evidence="1" id="KW-0175">Coiled coil</keyword>
<evidence type="ECO:0000259" key="3">
    <source>
        <dbReference type="PROSITE" id="PS50058"/>
    </source>
</evidence>
<protein>
    <recommendedName>
        <fullName evidence="3">G protein gamma domain-containing protein</fullName>
    </recommendedName>
</protein>
<dbReference type="STRING" id="94643.A0A2A9M4K2"/>
<keyword evidence="5" id="KW-1185">Reference proteome</keyword>
<feature type="region of interest" description="Disordered" evidence="2">
    <location>
        <begin position="127"/>
        <end position="267"/>
    </location>
</feature>
<feature type="coiled-coil region" evidence="1">
    <location>
        <begin position="786"/>
        <end position="878"/>
    </location>
</feature>
<accession>A0A2A9M4K2</accession>